<keyword evidence="1" id="KW-0175">Coiled coil</keyword>
<evidence type="ECO:0000256" key="1">
    <source>
        <dbReference type="SAM" id="Coils"/>
    </source>
</evidence>
<keyword evidence="3" id="KW-1185">Reference proteome</keyword>
<feature type="coiled-coil region" evidence="1">
    <location>
        <begin position="130"/>
        <end position="157"/>
    </location>
</feature>
<proteinExistence type="predicted"/>
<gene>
    <name evidence="2" type="ORF">Ciccas_013122</name>
</gene>
<reference evidence="2 3" key="1">
    <citation type="submission" date="2024-11" db="EMBL/GenBank/DDBJ databases">
        <title>Adaptive evolution of stress response genes in parasites aligns with host niche diversity.</title>
        <authorList>
            <person name="Hahn C."/>
            <person name="Resl P."/>
        </authorList>
    </citation>
    <scope>NUCLEOTIDE SEQUENCE [LARGE SCALE GENOMIC DNA]</scope>
    <source>
        <strain evidence="2">EGGRZ-B1_66</strain>
        <tissue evidence="2">Body</tissue>
    </source>
</reference>
<feature type="non-terminal residue" evidence="2">
    <location>
        <position position="172"/>
    </location>
</feature>
<comment type="caution">
    <text evidence="2">The sequence shown here is derived from an EMBL/GenBank/DDBJ whole genome shotgun (WGS) entry which is preliminary data.</text>
</comment>
<evidence type="ECO:0000313" key="3">
    <source>
        <dbReference type="Proteomes" id="UP001626550"/>
    </source>
</evidence>
<dbReference type="AlphaFoldDB" id="A0ABD2PM67"/>
<dbReference type="EMBL" id="JBJKFK010005383">
    <property type="protein sequence ID" value="KAL3308349.1"/>
    <property type="molecule type" value="Genomic_DNA"/>
</dbReference>
<evidence type="ECO:0000313" key="2">
    <source>
        <dbReference type="EMBL" id="KAL3308349.1"/>
    </source>
</evidence>
<organism evidence="2 3">
    <name type="scientific">Cichlidogyrus casuarinus</name>
    <dbReference type="NCBI Taxonomy" id="1844966"/>
    <lineage>
        <taxon>Eukaryota</taxon>
        <taxon>Metazoa</taxon>
        <taxon>Spiralia</taxon>
        <taxon>Lophotrochozoa</taxon>
        <taxon>Platyhelminthes</taxon>
        <taxon>Monogenea</taxon>
        <taxon>Monopisthocotylea</taxon>
        <taxon>Dactylogyridea</taxon>
        <taxon>Ancyrocephalidae</taxon>
        <taxon>Cichlidogyrus</taxon>
    </lineage>
</organism>
<accession>A0ABD2PM67</accession>
<protein>
    <submittedName>
        <fullName evidence="2">Uncharacterized protein</fullName>
    </submittedName>
</protein>
<sequence length="172" mass="19980">MKLKHRNDQFSGDYSDSTSGNYEMVRQRQYDLENLVFSITTRLDEEKHGRIRAMRENFNLYQENKDLVDYYEGLFQEVHIIVRKLKADVDKQRANATHKDLDEIKNRLADSLLLVKNALFLIECGASSSFDALKQTLAQQMTSLATLKEKSATMENENKSNRIRIKEQSVAI</sequence>
<dbReference type="Proteomes" id="UP001626550">
    <property type="component" value="Unassembled WGS sequence"/>
</dbReference>
<name>A0ABD2PM67_9PLAT</name>